<dbReference type="EMBL" id="LAZR01025764">
    <property type="protein sequence ID" value="KKL70873.1"/>
    <property type="molecule type" value="Genomic_DNA"/>
</dbReference>
<dbReference type="InterPro" id="IPR036955">
    <property type="entry name" value="AP2/ERF_dom_sf"/>
</dbReference>
<dbReference type="PROSITE" id="PS51032">
    <property type="entry name" value="AP2_ERF"/>
    <property type="match status" value="1"/>
</dbReference>
<evidence type="ECO:0000256" key="1">
    <source>
        <dbReference type="ARBA" id="ARBA00023015"/>
    </source>
</evidence>
<evidence type="ECO:0000259" key="4">
    <source>
        <dbReference type="PROSITE" id="PS51032"/>
    </source>
</evidence>
<feature type="domain" description="AP2/ERF" evidence="4">
    <location>
        <begin position="111"/>
        <end position="167"/>
    </location>
</feature>
<dbReference type="Gene3D" id="3.90.75.20">
    <property type="match status" value="1"/>
</dbReference>
<evidence type="ECO:0000256" key="2">
    <source>
        <dbReference type="ARBA" id="ARBA00023125"/>
    </source>
</evidence>
<comment type="caution">
    <text evidence="5">The sequence shown here is derived from an EMBL/GenBank/DDBJ whole genome shotgun (WGS) entry which is preliminary data.</text>
</comment>
<dbReference type="AlphaFoldDB" id="A0A0F9EA01"/>
<dbReference type="Gene3D" id="3.30.730.10">
    <property type="entry name" value="AP2/ERF domain"/>
    <property type="match status" value="1"/>
</dbReference>
<dbReference type="SUPFAM" id="SSF54060">
    <property type="entry name" value="His-Me finger endonucleases"/>
    <property type="match status" value="1"/>
</dbReference>
<organism evidence="5">
    <name type="scientific">marine sediment metagenome</name>
    <dbReference type="NCBI Taxonomy" id="412755"/>
    <lineage>
        <taxon>unclassified sequences</taxon>
        <taxon>metagenomes</taxon>
        <taxon>ecological metagenomes</taxon>
    </lineage>
</organism>
<protein>
    <recommendedName>
        <fullName evidence="4">AP2/ERF domain-containing protein</fullName>
    </recommendedName>
</protein>
<keyword evidence="3" id="KW-0804">Transcription</keyword>
<gene>
    <name evidence="5" type="ORF">LCGC14_2100550</name>
</gene>
<keyword evidence="2" id="KW-0238">DNA-binding</keyword>
<dbReference type="GO" id="GO:0003700">
    <property type="term" value="F:DNA-binding transcription factor activity"/>
    <property type="evidence" value="ECO:0007669"/>
    <property type="project" value="InterPro"/>
</dbReference>
<dbReference type="InterPro" id="IPR016177">
    <property type="entry name" value="DNA-bd_dom_sf"/>
</dbReference>
<proteinExistence type="predicted"/>
<dbReference type="InterPro" id="IPR001471">
    <property type="entry name" value="AP2/ERF_dom"/>
</dbReference>
<dbReference type="Pfam" id="PF13392">
    <property type="entry name" value="HNH_3"/>
    <property type="match status" value="1"/>
</dbReference>
<dbReference type="InterPro" id="IPR044925">
    <property type="entry name" value="His-Me_finger_sf"/>
</dbReference>
<accession>A0A0F9EA01</accession>
<dbReference type="InterPro" id="IPR003615">
    <property type="entry name" value="HNH_nuc"/>
</dbReference>
<reference evidence="5" key="1">
    <citation type="journal article" date="2015" name="Nature">
        <title>Complex archaea that bridge the gap between prokaryotes and eukaryotes.</title>
        <authorList>
            <person name="Spang A."/>
            <person name="Saw J.H."/>
            <person name="Jorgensen S.L."/>
            <person name="Zaremba-Niedzwiedzka K."/>
            <person name="Martijn J."/>
            <person name="Lind A.E."/>
            <person name="van Eijk R."/>
            <person name="Schleper C."/>
            <person name="Guy L."/>
            <person name="Ettema T.J."/>
        </authorList>
    </citation>
    <scope>NUCLEOTIDE SEQUENCE</scope>
</reference>
<dbReference type="GO" id="GO:0003677">
    <property type="term" value="F:DNA binding"/>
    <property type="evidence" value="ECO:0007669"/>
    <property type="project" value="UniProtKB-KW"/>
</dbReference>
<sequence>MKLIALHGKYGEGKFAIVDDDLFERLNQWRWHYHYHKSRRDNHCYACRGVKISKNKTKTIAMHQEIMNTPKGMKTDHKNNNNLDNRKYNLRICTDQQNQMNSLPSRGGTSKHKGVHWSKKYNRWIARVGINRKKVFLGHFTSEVKAAKAYNRKAKELFGEYACLNSI</sequence>
<evidence type="ECO:0000256" key="3">
    <source>
        <dbReference type="ARBA" id="ARBA00023163"/>
    </source>
</evidence>
<evidence type="ECO:0000313" key="5">
    <source>
        <dbReference type="EMBL" id="KKL70873.1"/>
    </source>
</evidence>
<dbReference type="SUPFAM" id="SSF54171">
    <property type="entry name" value="DNA-binding domain"/>
    <property type="match status" value="1"/>
</dbReference>
<name>A0A0F9EA01_9ZZZZ</name>
<keyword evidence="1" id="KW-0805">Transcription regulation</keyword>